<evidence type="ECO:0000313" key="3">
    <source>
        <dbReference type="Proteomes" id="UP001345219"/>
    </source>
</evidence>
<dbReference type="CDD" id="cd09071">
    <property type="entry name" value="FAR_C"/>
    <property type="match status" value="1"/>
</dbReference>
<name>A0AAN7QDN1_9MYRT</name>
<sequence length="76" mass="9313">MNRKIGLMMRLIEIYRPYLFFEGVFDDMNTERLRNSVRENGSTSDANIFYFDSKWINWDYYLREIHLVGLVTYVFK</sequence>
<reference evidence="2 3" key="1">
    <citation type="journal article" date="2023" name="Hortic Res">
        <title>Pangenome of water caltrop reveals structural variations and asymmetric subgenome divergence after allopolyploidization.</title>
        <authorList>
            <person name="Zhang X."/>
            <person name="Chen Y."/>
            <person name="Wang L."/>
            <person name="Yuan Y."/>
            <person name="Fang M."/>
            <person name="Shi L."/>
            <person name="Lu R."/>
            <person name="Comes H.P."/>
            <person name="Ma Y."/>
            <person name="Chen Y."/>
            <person name="Huang G."/>
            <person name="Zhou Y."/>
            <person name="Zheng Z."/>
            <person name="Qiu Y."/>
        </authorList>
    </citation>
    <scope>NUCLEOTIDE SEQUENCE [LARGE SCALE GENOMIC DNA]</scope>
    <source>
        <tissue evidence="2">Roots</tissue>
    </source>
</reference>
<gene>
    <name evidence="2" type="ORF">SAY87_013691</name>
</gene>
<dbReference type="EMBL" id="JAXIOK010000008">
    <property type="protein sequence ID" value="KAK4764253.1"/>
    <property type="molecule type" value="Genomic_DNA"/>
</dbReference>
<keyword evidence="3" id="KW-1185">Reference proteome</keyword>
<feature type="domain" description="Fatty acyl-CoA reductase C-terminal" evidence="1">
    <location>
        <begin position="1"/>
        <end position="76"/>
    </location>
</feature>
<dbReference type="Pfam" id="PF03015">
    <property type="entry name" value="Sterile"/>
    <property type="match status" value="1"/>
</dbReference>
<evidence type="ECO:0000313" key="2">
    <source>
        <dbReference type="EMBL" id="KAK4764253.1"/>
    </source>
</evidence>
<dbReference type="AlphaFoldDB" id="A0AAN7QDN1"/>
<dbReference type="InterPro" id="IPR033640">
    <property type="entry name" value="FAR_C"/>
</dbReference>
<dbReference type="Proteomes" id="UP001345219">
    <property type="component" value="Chromosome 11"/>
</dbReference>
<proteinExistence type="predicted"/>
<comment type="caution">
    <text evidence="2">The sequence shown here is derived from an EMBL/GenBank/DDBJ whole genome shotgun (WGS) entry which is preliminary data.</text>
</comment>
<protein>
    <recommendedName>
        <fullName evidence="1">Fatty acyl-CoA reductase C-terminal domain-containing protein</fullName>
    </recommendedName>
</protein>
<organism evidence="2 3">
    <name type="scientific">Trapa incisa</name>
    <dbReference type="NCBI Taxonomy" id="236973"/>
    <lineage>
        <taxon>Eukaryota</taxon>
        <taxon>Viridiplantae</taxon>
        <taxon>Streptophyta</taxon>
        <taxon>Embryophyta</taxon>
        <taxon>Tracheophyta</taxon>
        <taxon>Spermatophyta</taxon>
        <taxon>Magnoliopsida</taxon>
        <taxon>eudicotyledons</taxon>
        <taxon>Gunneridae</taxon>
        <taxon>Pentapetalae</taxon>
        <taxon>rosids</taxon>
        <taxon>malvids</taxon>
        <taxon>Myrtales</taxon>
        <taxon>Lythraceae</taxon>
        <taxon>Trapa</taxon>
    </lineage>
</organism>
<accession>A0AAN7QDN1</accession>
<evidence type="ECO:0000259" key="1">
    <source>
        <dbReference type="Pfam" id="PF03015"/>
    </source>
</evidence>